<evidence type="ECO:0000313" key="11">
    <source>
        <dbReference type="EMBL" id="KAG0672513.1"/>
    </source>
</evidence>
<dbReference type="Gene3D" id="2.30.30.140">
    <property type="match status" value="1"/>
</dbReference>
<feature type="domain" description="MSL3 chromodomain-like" evidence="10">
    <location>
        <begin position="59"/>
        <end position="95"/>
    </location>
</feature>
<evidence type="ECO:0000256" key="3">
    <source>
        <dbReference type="ARBA" id="ARBA00018505"/>
    </source>
</evidence>
<dbReference type="InterPro" id="IPR008676">
    <property type="entry name" value="MRG"/>
</dbReference>
<dbReference type="Proteomes" id="UP000750334">
    <property type="component" value="Unassembled WGS sequence"/>
</dbReference>
<evidence type="ECO:0000256" key="2">
    <source>
        <dbReference type="ARBA" id="ARBA00009093"/>
    </source>
</evidence>
<reference evidence="11 12" key="1">
    <citation type="submission" date="2020-11" db="EMBL/GenBank/DDBJ databases">
        <title>Kefir isolates.</title>
        <authorList>
            <person name="Marcisauskas S."/>
            <person name="Kim Y."/>
            <person name="Blasche S."/>
        </authorList>
    </citation>
    <scope>NUCLEOTIDE SEQUENCE [LARGE SCALE GENOMIC DNA]</scope>
    <source>
        <strain evidence="11 12">OG2</strain>
    </source>
</reference>
<dbReference type="PANTHER" id="PTHR10880:SF15">
    <property type="entry name" value="MSL COMPLEX SUBUNIT 3"/>
    <property type="match status" value="1"/>
</dbReference>
<evidence type="ECO:0000256" key="5">
    <source>
        <dbReference type="ARBA" id="ARBA00023015"/>
    </source>
</evidence>
<dbReference type="Pfam" id="PF05712">
    <property type="entry name" value="MRG"/>
    <property type="match status" value="1"/>
</dbReference>
<evidence type="ECO:0000259" key="10">
    <source>
        <dbReference type="Pfam" id="PF22732"/>
    </source>
</evidence>
<dbReference type="InterPro" id="IPR016197">
    <property type="entry name" value="Chromo-like_dom_sf"/>
</dbReference>
<keyword evidence="5" id="KW-0805">Transcription regulation</keyword>
<evidence type="ECO:0000256" key="4">
    <source>
        <dbReference type="ARBA" id="ARBA00022853"/>
    </source>
</evidence>
<evidence type="ECO:0000313" key="12">
    <source>
        <dbReference type="Proteomes" id="UP000750334"/>
    </source>
</evidence>
<proteinExistence type="inferred from homology"/>
<evidence type="ECO:0000256" key="1">
    <source>
        <dbReference type="ARBA" id="ARBA00004123"/>
    </source>
</evidence>
<evidence type="ECO:0000256" key="7">
    <source>
        <dbReference type="ARBA" id="ARBA00023242"/>
    </source>
</evidence>
<evidence type="ECO:0000256" key="8">
    <source>
        <dbReference type="SAM" id="MobiDB-lite"/>
    </source>
</evidence>
<dbReference type="AlphaFoldDB" id="A0A9P7BDC8"/>
<comment type="subcellular location">
    <subcellularLocation>
        <location evidence="1">Nucleus</location>
    </subcellularLocation>
</comment>
<gene>
    <name evidence="11" type="primary">EAF3</name>
    <name evidence="11" type="ORF">C6P45_001977</name>
</gene>
<evidence type="ECO:0000256" key="6">
    <source>
        <dbReference type="ARBA" id="ARBA00023163"/>
    </source>
</evidence>
<dbReference type="EMBL" id="PUHR01000002">
    <property type="protein sequence ID" value="KAG0672513.1"/>
    <property type="molecule type" value="Genomic_DNA"/>
</dbReference>
<dbReference type="InterPro" id="IPR026541">
    <property type="entry name" value="MRG_dom"/>
</dbReference>
<feature type="compositionally biased region" description="Basic and acidic residues" evidence="8">
    <location>
        <begin position="97"/>
        <end position="106"/>
    </location>
</feature>
<organism evidence="11 12">
    <name type="scientific">Maudiozyma exigua</name>
    <name type="common">Yeast</name>
    <name type="synonym">Kazachstania exigua</name>
    <dbReference type="NCBI Taxonomy" id="34358"/>
    <lineage>
        <taxon>Eukaryota</taxon>
        <taxon>Fungi</taxon>
        <taxon>Dikarya</taxon>
        <taxon>Ascomycota</taxon>
        <taxon>Saccharomycotina</taxon>
        <taxon>Saccharomycetes</taxon>
        <taxon>Saccharomycetales</taxon>
        <taxon>Saccharomycetaceae</taxon>
        <taxon>Maudiozyma</taxon>
    </lineage>
</organism>
<dbReference type="GO" id="GO:0006325">
    <property type="term" value="P:chromatin organization"/>
    <property type="evidence" value="ECO:0007669"/>
    <property type="project" value="UniProtKB-KW"/>
</dbReference>
<comment type="caution">
    <text evidence="11">The sequence shown here is derived from an EMBL/GenBank/DDBJ whole genome shotgun (WGS) entry which is preliminary data.</text>
</comment>
<feature type="compositionally biased region" description="Low complexity" evidence="8">
    <location>
        <begin position="114"/>
        <end position="123"/>
    </location>
</feature>
<protein>
    <recommendedName>
        <fullName evidence="3">Chromatin modification-related protein EAF3</fullName>
    </recommendedName>
</protein>
<dbReference type="OrthoDB" id="124855at2759"/>
<feature type="region of interest" description="Disordered" evidence="8">
    <location>
        <begin position="97"/>
        <end position="149"/>
    </location>
</feature>
<dbReference type="InterPro" id="IPR038217">
    <property type="entry name" value="MRG_C_sf"/>
</dbReference>
<dbReference type="SUPFAM" id="SSF54160">
    <property type="entry name" value="Chromo domain-like"/>
    <property type="match status" value="1"/>
</dbReference>
<dbReference type="PIRSF" id="PIRSF038133">
    <property type="entry name" value="HAT_Nua4_EAF3/MRG15"/>
    <property type="match status" value="1"/>
</dbReference>
<dbReference type="InterPro" id="IPR053820">
    <property type="entry name" value="MSL3_chromo-like"/>
</dbReference>
<keyword evidence="6" id="KW-0804">Transcription</keyword>
<feature type="compositionally biased region" description="Polar residues" evidence="8">
    <location>
        <begin position="135"/>
        <end position="149"/>
    </location>
</feature>
<dbReference type="PANTHER" id="PTHR10880">
    <property type="entry name" value="MORTALITY FACTOR 4-LIKE PROTEIN"/>
    <property type="match status" value="1"/>
</dbReference>
<dbReference type="PROSITE" id="PS51640">
    <property type="entry name" value="MRG"/>
    <property type="match status" value="1"/>
</dbReference>
<evidence type="ECO:0000259" key="9">
    <source>
        <dbReference type="Pfam" id="PF05712"/>
    </source>
</evidence>
<name>A0A9P7BDC8_MAUEX</name>
<feature type="domain" description="MRG" evidence="9">
    <location>
        <begin position="174"/>
        <end position="342"/>
    </location>
</feature>
<dbReference type="GO" id="GO:0006355">
    <property type="term" value="P:regulation of DNA-templated transcription"/>
    <property type="evidence" value="ECO:0007669"/>
    <property type="project" value="InterPro"/>
</dbReference>
<keyword evidence="12" id="KW-1185">Reference proteome</keyword>
<dbReference type="Pfam" id="PF22732">
    <property type="entry name" value="MSL3_chromo-like"/>
    <property type="match status" value="1"/>
</dbReference>
<dbReference type="GO" id="GO:0032221">
    <property type="term" value="C:Rpd3S complex"/>
    <property type="evidence" value="ECO:0007669"/>
    <property type="project" value="TreeGrafter"/>
</dbReference>
<dbReference type="Gene3D" id="1.10.274.30">
    <property type="entry name" value="MRG domain"/>
    <property type="match status" value="1"/>
</dbReference>
<comment type="similarity">
    <text evidence="2">Belongs to the MRG family.</text>
</comment>
<keyword evidence="7" id="KW-0539">Nucleus</keyword>
<accession>A0A9P7BDC8</accession>
<dbReference type="GO" id="GO:0035267">
    <property type="term" value="C:NuA4 histone acetyltransferase complex"/>
    <property type="evidence" value="ECO:0007669"/>
    <property type="project" value="TreeGrafter"/>
</dbReference>
<keyword evidence="4" id="KW-0156">Chromatin regulator</keyword>
<sequence length="366" mass="42604">MLELNGKCLAFHGPLLYEAKILRIWDSKSRSIQYSEPIDDETKKEEDIKNIPTELIDKDCYFIHYQGWKSSWDEWINNDRIKEYNDENVALRKKLIQDAKKQQQEAKRHKSKTHSGSNNNNSGHDAKKRQDNKINKSTVNKKPNNTKMTETSVKVNASDHNAATYSQQFHNTLNSNLPKIILHIPMKLKSILVDDWENVTKNRKICKLPVMKKENNITNILSQFQRDTNTNGILSLVEQSLLEEYINGIKLYFNECISKLLLYRLEKLQYLQLIQERNENRNATTQLCDIYGSVHLLRLLSILPDLMSDTTMSLQNCQIIIRQTESLLLWLVVHSDTLFDMSQQDEDGDTYYINTSSQYEGLALGM</sequence>
<feature type="compositionally biased region" description="Basic and acidic residues" evidence="8">
    <location>
        <begin position="124"/>
        <end position="134"/>
    </location>
</feature>